<feature type="region of interest" description="Disordered" evidence="1">
    <location>
        <begin position="88"/>
        <end position="111"/>
    </location>
</feature>
<evidence type="ECO:0000256" key="1">
    <source>
        <dbReference type="SAM" id="MobiDB-lite"/>
    </source>
</evidence>
<proteinExistence type="predicted"/>
<name>A0ABD1PMB2_9LAMI</name>
<dbReference type="EMBL" id="JBFOLJ010000019">
    <property type="protein sequence ID" value="KAL2463721.1"/>
    <property type="molecule type" value="Genomic_DNA"/>
</dbReference>
<accession>A0ABD1PMB2</accession>
<organism evidence="2 3">
    <name type="scientific">Forsythia ovata</name>
    <dbReference type="NCBI Taxonomy" id="205694"/>
    <lineage>
        <taxon>Eukaryota</taxon>
        <taxon>Viridiplantae</taxon>
        <taxon>Streptophyta</taxon>
        <taxon>Embryophyta</taxon>
        <taxon>Tracheophyta</taxon>
        <taxon>Spermatophyta</taxon>
        <taxon>Magnoliopsida</taxon>
        <taxon>eudicotyledons</taxon>
        <taxon>Gunneridae</taxon>
        <taxon>Pentapetalae</taxon>
        <taxon>asterids</taxon>
        <taxon>lamiids</taxon>
        <taxon>Lamiales</taxon>
        <taxon>Oleaceae</taxon>
        <taxon>Forsythieae</taxon>
        <taxon>Forsythia</taxon>
    </lineage>
</organism>
<dbReference type="Proteomes" id="UP001604277">
    <property type="component" value="Unassembled WGS sequence"/>
</dbReference>
<feature type="compositionally biased region" description="Polar residues" evidence="1">
    <location>
        <begin position="100"/>
        <end position="111"/>
    </location>
</feature>
<dbReference type="AlphaFoldDB" id="A0ABD1PMB2"/>
<protein>
    <submittedName>
        <fullName evidence="2">Uncharacterized protein</fullName>
    </submittedName>
</protein>
<gene>
    <name evidence="2" type="ORF">Fot_53377</name>
</gene>
<sequence>MVASDSSKRLQWVVAQDTVEWPLISKMTSRAAASDRVSRPCAALVAVSPDMVFDFGAVDGDGCGWALLGELIEAKIKSLESSELAKSRRNLTDNEVPADSHQNLTGSSRFL</sequence>
<keyword evidence="3" id="KW-1185">Reference proteome</keyword>
<reference evidence="3" key="1">
    <citation type="submission" date="2024-07" db="EMBL/GenBank/DDBJ databases">
        <title>Two chromosome-level genome assemblies of Korean endemic species Abeliophyllum distichum and Forsythia ovata (Oleaceae).</title>
        <authorList>
            <person name="Jang H."/>
        </authorList>
    </citation>
    <scope>NUCLEOTIDE SEQUENCE [LARGE SCALE GENOMIC DNA]</scope>
</reference>
<comment type="caution">
    <text evidence="2">The sequence shown here is derived from an EMBL/GenBank/DDBJ whole genome shotgun (WGS) entry which is preliminary data.</text>
</comment>
<evidence type="ECO:0000313" key="2">
    <source>
        <dbReference type="EMBL" id="KAL2463721.1"/>
    </source>
</evidence>
<evidence type="ECO:0000313" key="3">
    <source>
        <dbReference type="Proteomes" id="UP001604277"/>
    </source>
</evidence>